<keyword evidence="4 5" id="KW-0472">Membrane</keyword>
<dbReference type="GO" id="GO:0005385">
    <property type="term" value="F:zinc ion transmembrane transporter activity"/>
    <property type="evidence" value="ECO:0007669"/>
    <property type="project" value="TreeGrafter"/>
</dbReference>
<dbReference type="InterPro" id="IPR027469">
    <property type="entry name" value="Cation_efflux_TMD_sf"/>
</dbReference>
<accession>A0A1J4V742</accession>
<feature type="domain" description="Cation efflux protein transmembrane" evidence="6">
    <location>
        <begin position="1"/>
        <end position="149"/>
    </location>
</feature>
<evidence type="ECO:0000256" key="2">
    <source>
        <dbReference type="ARBA" id="ARBA00022692"/>
    </source>
</evidence>
<dbReference type="GO" id="GO:0005886">
    <property type="term" value="C:plasma membrane"/>
    <property type="evidence" value="ECO:0007669"/>
    <property type="project" value="TreeGrafter"/>
</dbReference>
<protein>
    <recommendedName>
        <fullName evidence="6">Cation efflux protein transmembrane domain-containing protein</fullName>
    </recommendedName>
</protein>
<dbReference type="Proteomes" id="UP000181992">
    <property type="component" value="Unassembled WGS sequence"/>
</dbReference>
<dbReference type="Pfam" id="PF01545">
    <property type="entry name" value="Cation_efflux"/>
    <property type="match status" value="1"/>
</dbReference>
<keyword evidence="2 5" id="KW-0812">Transmembrane</keyword>
<gene>
    <name evidence="7" type="ORF">AUJ77_03335</name>
</gene>
<dbReference type="EMBL" id="MNVN01000019">
    <property type="protein sequence ID" value="OIO30382.1"/>
    <property type="molecule type" value="Genomic_DNA"/>
</dbReference>
<feature type="transmembrane region" description="Helical" evidence="5">
    <location>
        <begin position="69"/>
        <end position="87"/>
    </location>
</feature>
<name>A0A1J4V742_9BACT</name>
<evidence type="ECO:0000256" key="3">
    <source>
        <dbReference type="ARBA" id="ARBA00022989"/>
    </source>
</evidence>
<evidence type="ECO:0000313" key="8">
    <source>
        <dbReference type="Proteomes" id="UP000181992"/>
    </source>
</evidence>
<sequence length="178" mass="19849">MALVADAFHVLMDGTENMISVFVSRLSRKGADEKKIRSTGAKVSAGLLFFIACMIAYEGYERIITPHHVEWYMVVVATIGLGANLWQRKLHQGALHEHRNITHFWQDLHLLSDITTSGIVILGGLIMLISGKWYWIDGVLSLGIGLLIMTFAGAKGLGFELHSHTHHHEHGKGCHHHQ</sequence>
<comment type="subcellular location">
    <subcellularLocation>
        <location evidence="1">Membrane</location>
        <topology evidence="1">Multi-pass membrane protein</topology>
    </subcellularLocation>
</comment>
<comment type="caution">
    <text evidence="7">The sequence shown here is derived from an EMBL/GenBank/DDBJ whole genome shotgun (WGS) entry which is preliminary data.</text>
</comment>
<evidence type="ECO:0000256" key="5">
    <source>
        <dbReference type="SAM" id="Phobius"/>
    </source>
</evidence>
<reference evidence="7 8" key="1">
    <citation type="journal article" date="2016" name="Environ. Microbiol.">
        <title>Genomic resolution of a cold subsurface aquifer community provides metabolic insights for novel microbes adapted to high CO concentrations.</title>
        <authorList>
            <person name="Probst A.J."/>
            <person name="Castelle C.J."/>
            <person name="Singh A."/>
            <person name="Brown C.T."/>
            <person name="Anantharaman K."/>
            <person name="Sharon I."/>
            <person name="Hug L.A."/>
            <person name="Burstein D."/>
            <person name="Emerson J.B."/>
            <person name="Thomas B.C."/>
            <person name="Banfield J.F."/>
        </authorList>
    </citation>
    <scope>NUCLEOTIDE SEQUENCE [LARGE SCALE GENOMIC DNA]</scope>
    <source>
        <strain evidence="7">CG1_02_43_90</strain>
    </source>
</reference>
<dbReference type="PANTHER" id="PTHR11562:SF17">
    <property type="entry name" value="RE54080P-RELATED"/>
    <property type="match status" value="1"/>
</dbReference>
<feature type="transmembrane region" description="Helical" evidence="5">
    <location>
        <begin position="108"/>
        <end position="129"/>
    </location>
</feature>
<proteinExistence type="predicted"/>
<evidence type="ECO:0000259" key="6">
    <source>
        <dbReference type="Pfam" id="PF01545"/>
    </source>
</evidence>
<organism evidence="7 8">
    <name type="scientific">Candidatus Nomurabacteria bacterium CG1_02_43_90</name>
    <dbReference type="NCBI Taxonomy" id="1805281"/>
    <lineage>
        <taxon>Bacteria</taxon>
        <taxon>Candidatus Nomuraibacteriota</taxon>
    </lineage>
</organism>
<evidence type="ECO:0000256" key="4">
    <source>
        <dbReference type="ARBA" id="ARBA00023136"/>
    </source>
</evidence>
<dbReference type="AlphaFoldDB" id="A0A1J4V742"/>
<keyword evidence="3 5" id="KW-1133">Transmembrane helix</keyword>
<evidence type="ECO:0000256" key="1">
    <source>
        <dbReference type="ARBA" id="ARBA00004141"/>
    </source>
</evidence>
<evidence type="ECO:0000313" key="7">
    <source>
        <dbReference type="EMBL" id="OIO30382.1"/>
    </source>
</evidence>
<dbReference type="InterPro" id="IPR058533">
    <property type="entry name" value="Cation_efflux_TM"/>
</dbReference>
<dbReference type="SUPFAM" id="SSF161111">
    <property type="entry name" value="Cation efflux protein transmembrane domain-like"/>
    <property type="match status" value="1"/>
</dbReference>
<dbReference type="STRING" id="1805281.AUJ77_03335"/>
<feature type="transmembrane region" description="Helical" evidence="5">
    <location>
        <begin position="39"/>
        <end position="57"/>
    </location>
</feature>
<dbReference type="Gene3D" id="1.20.1510.10">
    <property type="entry name" value="Cation efflux protein transmembrane domain"/>
    <property type="match status" value="1"/>
</dbReference>
<feature type="transmembrane region" description="Helical" evidence="5">
    <location>
        <begin position="135"/>
        <end position="154"/>
    </location>
</feature>
<dbReference type="PANTHER" id="PTHR11562">
    <property type="entry name" value="CATION EFFLUX PROTEIN/ ZINC TRANSPORTER"/>
    <property type="match status" value="1"/>
</dbReference>
<dbReference type="InterPro" id="IPR050681">
    <property type="entry name" value="CDF/SLC30A"/>
</dbReference>